<dbReference type="OrthoDB" id="10552297at2759"/>
<feature type="compositionally biased region" description="Low complexity" evidence="1">
    <location>
        <begin position="23"/>
        <end position="43"/>
    </location>
</feature>
<reference evidence="2 3" key="1">
    <citation type="submission" date="2018-04" db="EMBL/GenBank/DDBJ databases">
        <title>The genome of golden apple snail Pomacea canaliculata provides insight into stress tolerance and invasive adaptation.</title>
        <authorList>
            <person name="Liu C."/>
            <person name="Liu B."/>
            <person name="Ren Y."/>
            <person name="Zhang Y."/>
            <person name="Wang H."/>
            <person name="Li S."/>
            <person name="Jiang F."/>
            <person name="Yin L."/>
            <person name="Zhang G."/>
            <person name="Qian W."/>
            <person name="Fan W."/>
        </authorList>
    </citation>
    <scope>NUCLEOTIDE SEQUENCE [LARGE SCALE GENOMIC DNA]</scope>
    <source>
        <strain evidence="2">SZHN2017</strain>
        <tissue evidence="2">Muscle</tissue>
    </source>
</reference>
<evidence type="ECO:0000256" key="1">
    <source>
        <dbReference type="SAM" id="MobiDB-lite"/>
    </source>
</evidence>
<dbReference type="Proteomes" id="UP000245119">
    <property type="component" value="Linkage Group LG6"/>
</dbReference>
<protein>
    <submittedName>
        <fullName evidence="2">Uncharacterized protein</fullName>
    </submittedName>
</protein>
<gene>
    <name evidence="2" type="ORF">C0Q70_10504</name>
</gene>
<name>A0A2T7P3E3_POMCA</name>
<dbReference type="EMBL" id="PZQS01000006">
    <property type="protein sequence ID" value="PVD27928.1"/>
    <property type="molecule type" value="Genomic_DNA"/>
</dbReference>
<dbReference type="AlphaFoldDB" id="A0A2T7P3E3"/>
<organism evidence="2 3">
    <name type="scientific">Pomacea canaliculata</name>
    <name type="common">Golden apple snail</name>
    <dbReference type="NCBI Taxonomy" id="400727"/>
    <lineage>
        <taxon>Eukaryota</taxon>
        <taxon>Metazoa</taxon>
        <taxon>Spiralia</taxon>
        <taxon>Lophotrochozoa</taxon>
        <taxon>Mollusca</taxon>
        <taxon>Gastropoda</taxon>
        <taxon>Caenogastropoda</taxon>
        <taxon>Architaenioglossa</taxon>
        <taxon>Ampullarioidea</taxon>
        <taxon>Ampullariidae</taxon>
        <taxon>Pomacea</taxon>
    </lineage>
</organism>
<evidence type="ECO:0000313" key="3">
    <source>
        <dbReference type="Proteomes" id="UP000245119"/>
    </source>
</evidence>
<sequence>MILSTNEVTCDIRRLAVFISTSTHTSPTHPHTTTLNPSHTSTPTPSPTPLPLRREGGAGVYIRRGHGDSSVAMETFAAIYLLVPFSMFVRLSQAHALTTGSLDGGVPPAGVGADFSYFPSYLAPGPDFLSEHGVTSLGLEVSPGFPSNLQAASQPPSKSIQSNIPSLLAALSSQVFPSGLGAHLSPASALSLTGNQFAPLVQPASQTLSPMAKALLILQQLQQASKGSYRTLQPTPPPTRLGVPRVLGPSPMQQMALSNLFISGLEKPGVPKVPVEAMPSGPPRKPGGLHPIPGLSAPPTAAIEAPVAKETRSDCDPLVDVIFALDDLQSLWLARDAIRHYVTHVRPAGKARFGVMLCGADHTFYTALHVHLTGLLASLEDLQHANVTLDPLTLQQPDTPGFRSSNNPYPPRVSEDFAQTDARCLETAYYMFMYQSRDYVTRLLTAILSKDRWSGDQVVEEARYLQSFNVSMMVLAQGALPAAVMTSLQAMASSPPLFRAVTDNVTLHALPAIIADVMCMRNVTVTVDGESTTLANSTGAVGGTCRLQNATSLERITDFGQFFGRRSDVVVCTSGTRPDLHACACIFYYRF</sequence>
<proteinExistence type="predicted"/>
<keyword evidence="3" id="KW-1185">Reference proteome</keyword>
<evidence type="ECO:0000313" key="2">
    <source>
        <dbReference type="EMBL" id="PVD27928.1"/>
    </source>
</evidence>
<accession>A0A2T7P3E3</accession>
<comment type="caution">
    <text evidence="2">The sequence shown here is derived from an EMBL/GenBank/DDBJ whole genome shotgun (WGS) entry which is preliminary data.</text>
</comment>
<feature type="region of interest" description="Disordered" evidence="1">
    <location>
        <begin position="23"/>
        <end position="55"/>
    </location>
</feature>